<dbReference type="AlphaFoldDB" id="A0A7M7PKT2"/>
<dbReference type="InterPro" id="IPR000286">
    <property type="entry name" value="HDACs"/>
</dbReference>
<keyword evidence="5" id="KW-0378">Hydrolase</keyword>
<reference evidence="16" key="2">
    <citation type="submission" date="2021-01" db="UniProtKB">
        <authorList>
            <consortium name="EnsemblMetazoa"/>
        </authorList>
    </citation>
    <scope>IDENTIFICATION</scope>
</reference>
<comment type="subunit">
    <text evidence="12">Interacts with HDAC6.</text>
</comment>
<dbReference type="FunFam" id="3.40.800.20:FF:000009">
    <property type="entry name" value="Histone deacetylase 11"/>
    <property type="match status" value="1"/>
</dbReference>
<feature type="compositionally biased region" description="Basic and acidic residues" evidence="14">
    <location>
        <begin position="23"/>
        <end position="34"/>
    </location>
</feature>
<accession>A0A7M7PKT2</accession>
<reference evidence="17" key="1">
    <citation type="submission" date="2015-02" db="EMBL/GenBank/DDBJ databases">
        <title>Genome sequencing for Strongylocentrotus purpuratus.</title>
        <authorList>
            <person name="Murali S."/>
            <person name="Liu Y."/>
            <person name="Vee V."/>
            <person name="English A."/>
            <person name="Wang M."/>
            <person name="Skinner E."/>
            <person name="Han Y."/>
            <person name="Muzny D.M."/>
            <person name="Worley K.C."/>
            <person name="Gibbs R.A."/>
        </authorList>
    </citation>
    <scope>NUCLEOTIDE SEQUENCE</scope>
</reference>
<dbReference type="PANTHER" id="PTHR10625">
    <property type="entry name" value="HISTONE DEACETYLASE HDAC1-RELATED"/>
    <property type="match status" value="1"/>
</dbReference>
<feature type="compositionally biased region" description="Acidic residues" evidence="14">
    <location>
        <begin position="81"/>
        <end position="97"/>
    </location>
</feature>
<comment type="similarity">
    <text evidence="2">Belongs to the histone deacetylase family.</text>
</comment>
<feature type="compositionally biased region" description="Polar residues" evidence="14">
    <location>
        <begin position="464"/>
        <end position="476"/>
    </location>
</feature>
<evidence type="ECO:0000313" key="17">
    <source>
        <dbReference type="Proteomes" id="UP000007110"/>
    </source>
</evidence>
<dbReference type="InterPro" id="IPR044150">
    <property type="entry name" value="HDAC_classIV"/>
</dbReference>
<dbReference type="SUPFAM" id="SSF52768">
    <property type="entry name" value="Arginase/deacetylase"/>
    <property type="match status" value="1"/>
</dbReference>
<evidence type="ECO:0000256" key="10">
    <source>
        <dbReference type="ARBA" id="ARBA00048287"/>
    </source>
</evidence>
<dbReference type="PANTHER" id="PTHR10625:SF23">
    <property type="entry name" value="HISTONE DEACETYLASE 11"/>
    <property type="match status" value="1"/>
</dbReference>
<dbReference type="Gene3D" id="3.40.800.20">
    <property type="entry name" value="Histone deacetylase domain"/>
    <property type="match status" value="1"/>
</dbReference>
<evidence type="ECO:0000256" key="11">
    <source>
        <dbReference type="ARBA" id="ARBA00059784"/>
    </source>
</evidence>
<dbReference type="RefSeq" id="XP_030853168.1">
    <property type="nucleotide sequence ID" value="XM_030997308.1"/>
</dbReference>
<feature type="domain" description="Histone deacetylase" evidence="15">
    <location>
        <begin position="142"/>
        <end position="425"/>
    </location>
</feature>
<protein>
    <recommendedName>
        <fullName evidence="13">Histone deacetylase 11</fullName>
        <ecNumber evidence="3">3.5.1.98</ecNumber>
    </recommendedName>
</protein>
<dbReference type="EC" id="3.5.1.98" evidence="3"/>
<keyword evidence="8" id="KW-0804">Transcription</keyword>
<evidence type="ECO:0000256" key="7">
    <source>
        <dbReference type="ARBA" id="ARBA00023015"/>
    </source>
</evidence>
<dbReference type="InterPro" id="IPR023696">
    <property type="entry name" value="Ureohydrolase_dom_sf"/>
</dbReference>
<name>A0A7M7PKT2_STRPU</name>
<dbReference type="InterPro" id="IPR023801">
    <property type="entry name" value="His_deacetylse_dom"/>
</dbReference>
<feature type="region of interest" description="Disordered" evidence="14">
    <location>
        <begin position="440"/>
        <end position="478"/>
    </location>
</feature>
<dbReference type="InterPro" id="IPR037138">
    <property type="entry name" value="His_deacetylse_dom_sf"/>
</dbReference>
<evidence type="ECO:0000256" key="4">
    <source>
        <dbReference type="ARBA" id="ARBA00022491"/>
    </source>
</evidence>
<dbReference type="GO" id="GO:0141221">
    <property type="term" value="F:histone deacetylase activity, hydrolytic mechanism"/>
    <property type="evidence" value="ECO:0007669"/>
    <property type="project" value="UniProtKB-EC"/>
</dbReference>
<dbReference type="GO" id="GO:0000118">
    <property type="term" value="C:histone deacetylase complex"/>
    <property type="evidence" value="ECO:0007669"/>
    <property type="project" value="UniProtKB-ARBA"/>
</dbReference>
<evidence type="ECO:0000256" key="5">
    <source>
        <dbReference type="ARBA" id="ARBA00022801"/>
    </source>
</evidence>
<keyword evidence="6" id="KW-0156">Chromatin regulator</keyword>
<evidence type="ECO:0000256" key="6">
    <source>
        <dbReference type="ARBA" id="ARBA00022853"/>
    </source>
</evidence>
<evidence type="ECO:0000256" key="9">
    <source>
        <dbReference type="ARBA" id="ARBA00023242"/>
    </source>
</evidence>
<comment type="subcellular location">
    <subcellularLocation>
        <location evidence="1">Nucleus</location>
    </subcellularLocation>
</comment>
<evidence type="ECO:0000256" key="13">
    <source>
        <dbReference type="ARBA" id="ARBA00072450"/>
    </source>
</evidence>
<keyword evidence="9" id="KW-0539">Nucleus</keyword>
<dbReference type="GeneID" id="577996"/>
<dbReference type="PRINTS" id="PR01270">
    <property type="entry name" value="HDASUPER"/>
</dbReference>
<feature type="region of interest" description="Disordered" evidence="14">
    <location>
        <begin position="1"/>
        <end position="97"/>
    </location>
</feature>
<evidence type="ECO:0000256" key="1">
    <source>
        <dbReference type="ARBA" id="ARBA00004123"/>
    </source>
</evidence>
<evidence type="ECO:0000313" key="16">
    <source>
        <dbReference type="EnsemblMetazoa" id="XP_030853168"/>
    </source>
</evidence>
<evidence type="ECO:0000256" key="2">
    <source>
        <dbReference type="ARBA" id="ARBA00005947"/>
    </source>
</evidence>
<comment type="catalytic activity">
    <reaction evidence="10">
        <text>N(6)-acetyl-L-lysyl-[histone] + H2O = L-lysyl-[histone] + acetate</text>
        <dbReference type="Rhea" id="RHEA:58196"/>
        <dbReference type="Rhea" id="RHEA-COMP:9845"/>
        <dbReference type="Rhea" id="RHEA-COMP:11338"/>
        <dbReference type="ChEBI" id="CHEBI:15377"/>
        <dbReference type="ChEBI" id="CHEBI:29969"/>
        <dbReference type="ChEBI" id="CHEBI:30089"/>
        <dbReference type="ChEBI" id="CHEBI:61930"/>
        <dbReference type="EC" id="3.5.1.98"/>
    </reaction>
</comment>
<keyword evidence="4" id="KW-0678">Repressor</keyword>
<dbReference type="Pfam" id="PF00850">
    <property type="entry name" value="Hist_deacetyl"/>
    <property type="match status" value="1"/>
</dbReference>
<dbReference type="Proteomes" id="UP000007110">
    <property type="component" value="Unassembled WGS sequence"/>
</dbReference>
<keyword evidence="17" id="KW-1185">Reference proteome</keyword>
<organism evidence="16 17">
    <name type="scientific">Strongylocentrotus purpuratus</name>
    <name type="common">Purple sea urchin</name>
    <dbReference type="NCBI Taxonomy" id="7668"/>
    <lineage>
        <taxon>Eukaryota</taxon>
        <taxon>Metazoa</taxon>
        <taxon>Echinodermata</taxon>
        <taxon>Eleutherozoa</taxon>
        <taxon>Echinozoa</taxon>
        <taxon>Echinoidea</taxon>
        <taxon>Euechinoidea</taxon>
        <taxon>Echinacea</taxon>
        <taxon>Camarodonta</taxon>
        <taxon>Echinidea</taxon>
        <taxon>Strongylocentrotidae</taxon>
        <taxon>Strongylocentrotus</taxon>
    </lineage>
</organism>
<evidence type="ECO:0000256" key="8">
    <source>
        <dbReference type="ARBA" id="ARBA00023163"/>
    </source>
</evidence>
<evidence type="ECO:0000256" key="14">
    <source>
        <dbReference type="SAM" id="MobiDB-lite"/>
    </source>
</evidence>
<keyword evidence="7" id="KW-0805">Transcription regulation</keyword>
<feature type="compositionally biased region" description="Basic and acidic residues" evidence="14">
    <location>
        <begin position="69"/>
        <end position="80"/>
    </location>
</feature>
<sequence>MAEPDDSLLTQTTDTEPALVVGEIKENRETRCEDTGMEEEAVSDDPTNGEEVRLSETNDEPEQSPVSMQEDRHLVRRTSESDDIEEEEREEESTEQEIAEQYAKIRERIQKSKLYVNVEPHQWPIIYSPDYNISFLGFEKLHPFDSGKWGKVYNLLKKEGMFCDETTVCPLEATEDDLLVAHTKQYISRLKWSISVAGITEIPPVALLPNYIVQKKVLRPLRLQTGGSILAAKLAMERGWAINIGGGFHHCSSKQGGGFCAYADITLALRFLFHQGTIKKAMILDLDAHQGNGHERDFMQDKESVYILDVYNRHIYPRDGFAKRGISRKVEVNYFIADEQYMTLVASNLEAALNEFVPDILVYNAGTDSLEGDPLGALSITPQGIIKRDMMVFEFARDRPKPIPIVMVTSGGYQRNNADIIAASILNLWRRGLIACPEAEEYQGKQEPSSSTSRQPEEGETAGETPSTSNADATTQGNRGFFRSFLGFLGR</sequence>
<proteinExistence type="inferred from homology"/>
<evidence type="ECO:0000256" key="12">
    <source>
        <dbReference type="ARBA" id="ARBA00065154"/>
    </source>
</evidence>
<evidence type="ECO:0000259" key="15">
    <source>
        <dbReference type="Pfam" id="PF00850"/>
    </source>
</evidence>
<evidence type="ECO:0000256" key="3">
    <source>
        <dbReference type="ARBA" id="ARBA00012111"/>
    </source>
</evidence>
<dbReference type="EnsemblMetazoa" id="XM_030997308">
    <property type="protein sequence ID" value="XP_030853168"/>
    <property type="gene ID" value="LOC577996"/>
</dbReference>
<comment type="function">
    <text evidence="11">Responsible for the deacetylation of lysine residues on the N-terminal part of the core histones (H2A, H2B, H3 and H4). Histone deacetylation gives a tag for epigenetic repression and plays an important role in transcriptional regulation, cell cycle progression and developmental events. Histone deacetylases act via the formation of large multiprotein complexes.</text>
</comment>
<dbReference type="CDD" id="cd09993">
    <property type="entry name" value="HDAC_classIV"/>
    <property type="match status" value="1"/>
</dbReference>